<comment type="caution">
    <text evidence="3">The sequence shown here is derived from an EMBL/GenBank/DDBJ whole genome shotgun (WGS) entry which is preliminary data.</text>
</comment>
<dbReference type="Pfam" id="PF01548">
    <property type="entry name" value="DEDD_Tnp_IS110"/>
    <property type="match status" value="1"/>
</dbReference>
<evidence type="ECO:0000259" key="2">
    <source>
        <dbReference type="Pfam" id="PF02371"/>
    </source>
</evidence>
<dbReference type="Pfam" id="PF02371">
    <property type="entry name" value="Transposase_20"/>
    <property type="match status" value="1"/>
</dbReference>
<evidence type="ECO:0000259" key="1">
    <source>
        <dbReference type="Pfam" id="PF01548"/>
    </source>
</evidence>
<dbReference type="InterPro" id="IPR002525">
    <property type="entry name" value="Transp_IS110-like_N"/>
</dbReference>
<reference evidence="3 4" key="1">
    <citation type="journal article" date="2015" name="Stand. Genomic Sci.">
        <title>Genomic Encyclopedia of Bacterial and Archaeal Type Strains, Phase III: the genomes of soil and plant-associated and newly described type strains.</title>
        <authorList>
            <person name="Whitman W.B."/>
            <person name="Woyke T."/>
            <person name="Klenk H.P."/>
            <person name="Zhou Y."/>
            <person name="Lilburn T.G."/>
            <person name="Beck B.J."/>
            <person name="De Vos P."/>
            <person name="Vandamme P."/>
            <person name="Eisen J.A."/>
            <person name="Garrity G."/>
            <person name="Hugenholtz P."/>
            <person name="Kyrpides N.C."/>
        </authorList>
    </citation>
    <scope>NUCLEOTIDE SEQUENCE [LARGE SCALE GENOMIC DNA]</scope>
    <source>
        <strain evidence="3 4">VKM Ac-2572</strain>
    </source>
</reference>
<dbReference type="InterPro" id="IPR003346">
    <property type="entry name" value="Transposase_20"/>
</dbReference>
<feature type="domain" description="Transposase IS110-like N-terminal" evidence="1">
    <location>
        <begin position="12"/>
        <end position="164"/>
    </location>
</feature>
<dbReference type="EMBL" id="SLWN01000038">
    <property type="protein sequence ID" value="TCO11630.1"/>
    <property type="molecule type" value="Genomic_DNA"/>
</dbReference>
<dbReference type="GO" id="GO:0003677">
    <property type="term" value="F:DNA binding"/>
    <property type="evidence" value="ECO:0007669"/>
    <property type="project" value="InterPro"/>
</dbReference>
<evidence type="ECO:0000313" key="4">
    <source>
        <dbReference type="Proteomes" id="UP000294508"/>
    </source>
</evidence>
<dbReference type="InterPro" id="IPR047650">
    <property type="entry name" value="Transpos_IS110"/>
</dbReference>
<dbReference type="PANTHER" id="PTHR33055">
    <property type="entry name" value="TRANSPOSASE FOR INSERTION SEQUENCE ELEMENT IS1111A"/>
    <property type="match status" value="1"/>
</dbReference>
<dbReference type="GO" id="GO:0004803">
    <property type="term" value="F:transposase activity"/>
    <property type="evidence" value="ECO:0007669"/>
    <property type="project" value="InterPro"/>
</dbReference>
<protein>
    <submittedName>
        <fullName evidence="3">Transposase</fullName>
    </submittedName>
</protein>
<dbReference type="RefSeq" id="WP_132217301.1">
    <property type="nucleotide sequence ID" value="NZ_SLWN01000038.1"/>
</dbReference>
<sequence>MTIVAHTHPYVVGVDTHARTHTFAILVAATGELVATEQFPSTRAGMDRAIAWAARRTGGDLATLWVIEGVATYGARLAATVSRAGYDVVEAARMDARAHRGTGKSDPLDARRIAAAVLSLEPTQLRQPRSDDGIRAALRILLASREHMTTERTATINALTALLRVVDLGIDARTAPTSKQVNEVARWRARVEDLATITARAEAIRLAKRVVDLDRELAANQAQMIDLIRSSKAAVLLDKTGIGPVTVAVVLATWSHAGRVRSEAAFAALAGVNPIPASSGNTTRHRLNRGGDRRLNRALHMAVVTRMTHHPQTRAYVERRRAEGRTTKEIRRCLKRYLARQLYRTLNALHDQPETGPQTT</sequence>
<keyword evidence="4" id="KW-1185">Reference proteome</keyword>
<accession>A0A4R2GQE7</accession>
<organism evidence="3 4">
    <name type="scientific">Kribbella steppae</name>
    <dbReference type="NCBI Taxonomy" id="2512223"/>
    <lineage>
        <taxon>Bacteria</taxon>
        <taxon>Bacillati</taxon>
        <taxon>Actinomycetota</taxon>
        <taxon>Actinomycetes</taxon>
        <taxon>Propionibacteriales</taxon>
        <taxon>Kribbellaceae</taxon>
        <taxon>Kribbella</taxon>
    </lineage>
</organism>
<dbReference type="OrthoDB" id="4337860at2"/>
<name>A0A4R2GQE7_9ACTN</name>
<feature type="domain" description="Transposase IS116/IS110/IS902 C-terminal" evidence="2">
    <location>
        <begin position="235"/>
        <end position="317"/>
    </location>
</feature>
<evidence type="ECO:0000313" key="3">
    <source>
        <dbReference type="EMBL" id="TCO11630.1"/>
    </source>
</evidence>
<dbReference type="GO" id="GO:0006313">
    <property type="term" value="P:DNA transposition"/>
    <property type="evidence" value="ECO:0007669"/>
    <property type="project" value="InterPro"/>
</dbReference>
<dbReference type="Proteomes" id="UP000294508">
    <property type="component" value="Unassembled WGS sequence"/>
</dbReference>
<dbReference type="AlphaFoldDB" id="A0A4R2GQE7"/>
<dbReference type="PANTHER" id="PTHR33055:SF16">
    <property type="entry name" value="TRANSPOSASE FOR INSERTION SEQUENCE ELEMENT IS1547"/>
    <property type="match status" value="1"/>
</dbReference>
<proteinExistence type="predicted"/>
<gene>
    <name evidence="3" type="ORF">EV652_1381</name>
</gene>
<dbReference type="NCBIfam" id="NF033542">
    <property type="entry name" value="transpos_IS110"/>
    <property type="match status" value="1"/>
</dbReference>